<sequence>MNQDVVTPPDTLFVKQQMQRQRVAIADAQFDLSLNALAGSPLETPVMPGAAKRAGGGVTFADAPETPAGPQAPRTSGQVVSDILLYTNPPLTYVAAAAGALVLAGAWFATRGGHGVTLLTALAYLLLADLALNLFRSLVSKHWYESAGWADSDWAEAAAQRAAASVAALARLHDRYLMCRDPTVALKVAARLWAVATLGHFLSMWSLAVLVYVTAFTLPAAYTAHREAVQRAYTGACASASARWEALGLSRKHKALALALALGCLWLRSGWNTRLVALLVGALAVRCQLKPAEVDRIIAIAEPYTQSVRKRASRMSVYAQDFALRTTGGKTHMR</sequence>
<feature type="domain" description="Reticulon" evidence="7">
    <location>
        <begin position="80"/>
        <end position="235"/>
    </location>
</feature>
<dbReference type="Proteomes" id="UP001055712">
    <property type="component" value="Unassembled WGS sequence"/>
</dbReference>
<accession>A0A9D4TI04</accession>
<organism evidence="8 9">
    <name type="scientific">Chlorella vulgaris</name>
    <name type="common">Green alga</name>
    <dbReference type="NCBI Taxonomy" id="3077"/>
    <lineage>
        <taxon>Eukaryota</taxon>
        <taxon>Viridiplantae</taxon>
        <taxon>Chlorophyta</taxon>
        <taxon>core chlorophytes</taxon>
        <taxon>Trebouxiophyceae</taxon>
        <taxon>Chlorellales</taxon>
        <taxon>Chlorellaceae</taxon>
        <taxon>Chlorella clade</taxon>
        <taxon>Chlorella</taxon>
    </lineage>
</organism>
<evidence type="ECO:0000259" key="7">
    <source>
        <dbReference type="PROSITE" id="PS50845"/>
    </source>
</evidence>
<feature type="transmembrane region" description="Helical" evidence="6">
    <location>
        <begin position="202"/>
        <end position="222"/>
    </location>
</feature>
<comment type="subcellular location">
    <subcellularLocation>
        <location evidence="1 6">Endoplasmic reticulum membrane</location>
        <topology evidence="1 6">Multi-pass membrane protein</topology>
    </subcellularLocation>
</comment>
<feature type="transmembrane region" description="Helical" evidence="6">
    <location>
        <begin position="91"/>
        <end position="109"/>
    </location>
</feature>
<dbReference type="Pfam" id="PF02453">
    <property type="entry name" value="Reticulon"/>
    <property type="match status" value="1"/>
</dbReference>
<evidence type="ECO:0000256" key="4">
    <source>
        <dbReference type="ARBA" id="ARBA00022989"/>
    </source>
</evidence>
<dbReference type="InterPro" id="IPR003388">
    <property type="entry name" value="Reticulon"/>
</dbReference>
<evidence type="ECO:0000256" key="1">
    <source>
        <dbReference type="ARBA" id="ARBA00004477"/>
    </source>
</evidence>
<dbReference type="PROSITE" id="PS50845">
    <property type="entry name" value="RETICULON"/>
    <property type="match status" value="1"/>
</dbReference>
<gene>
    <name evidence="8" type="ORF">D9Q98_007988</name>
</gene>
<keyword evidence="3 6" id="KW-0256">Endoplasmic reticulum</keyword>
<evidence type="ECO:0000256" key="2">
    <source>
        <dbReference type="ARBA" id="ARBA00022692"/>
    </source>
</evidence>
<keyword evidence="5 6" id="KW-0472">Membrane</keyword>
<evidence type="ECO:0000256" key="6">
    <source>
        <dbReference type="RuleBase" id="RU363132"/>
    </source>
</evidence>
<evidence type="ECO:0000256" key="5">
    <source>
        <dbReference type="ARBA" id="ARBA00023136"/>
    </source>
</evidence>
<name>A0A9D4TI04_CHLVU</name>
<feature type="transmembrane region" description="Helical" evidence="6">
    <location>
        <begin position="116"/>
        <end position="135"/>
    </location>
</feature>
<keyword evidence="2 6" id="KW-0812">Transmembrane</keyword>
<keyword evidence="4 6" id="KW-1133">Transmembrane helix</keyword>
<dbReference type="OrthoDB" id="530613at2759"/>
<comment type="caution">
    <text evidence="8">The sequence shown here is derived from an EMBL/GenBank/DDBJ whole genome shotgun (WGS) entry which is preliminary data.</text>
</comment>
<evidence type="ECO:0000256" key="3">
    <source>
        <dbReference type="ARBA" id="ARBA00022824"/>
    </source>
</evidence>
<evidence type="ECO:0000313" key="8">
    <source>
        <dbReference type="EMBL" id="KAI3426020.1"/>
    </source>
</evidence>
<protein>
    <recommendedName>
        <fullName evidence="6">Reticulon-like protein</fullName>
    </recommendedName>
</protein>
<dbReference type="AlphaFoldDB" id="A0A9D4TI04"/>
<dbReference type="GO" id="GO:0005789">
    <property type="term" value="C:endoplasmic reticulum membrane"/>
    <property type="evidence" value="ECO:0007669"/>
    <property type="project" value="UniProtKB-SubCell"/>
</dbReference>
<keyword evidence="9" id="KW-1185">Reference proteome</keyword>
<evidence type="ECO:0000313" key="9">
    <source>
        <dbReference type="Proteomes" id="UP001055712"/>
    </source>
</evidence>
<reference evidence="8" key="2">
    <citation type="submission" date="2020-11" db="EMBL/GenBank/DDBJ databases">
        <authorList>
            <person name="Cecchin M."/>
            <person name="Marcolungo L."/>
            <person name="Rossato M."/>
            <person name="Girolomoni L."/>
            <person name="Cosentino E."/>
            <person name="Cuine S."/>
            <person name="Li-Beisson Y."/>
            <person name="Delledonne M."/>
            <person name="Ballottari M."/>
        </authorList>
    </citation>
    <scope>NUCLEOTIDE SEQUENCE</scope>
    <source>
        <strain evidence="8">211/11P</strain>
        <tissue evidence="8">Whole cell</tissue>
    </source>
</reference>
<proteinExistence type="predicted"/>
<reference evidence="8" key="1">
    <citation type="journal article" date="2019" name="Plant J.">
        <title>Chlorella vulgaris genome assembly and annotation reveals the molecular basis for metabolic acclimation to high light conditions.</title>
        <authorList>
            <person name="Cecchin M."/>
            <person name="Marcolungo L."/>
            <person name="Rossato M."/>
            <person name="Girolomoni L."/>
            <person name="Cosentino E."/>
            <person name="Cuine S."/>
            <person name="Li-Beisson Y."/>
            <person name="Delledonne M."/>
            <person name="Ballottari M."/>
        </authorList>
    </citation>
    <scope>NUCLEOTIDE SEQUENCE</scope>
    <source>
        <strain evidence="8">211/11P</strain>
    </source>
</reference>
<dbReference type="EMBL" id="SIDB01000011">
    <property type="protein sequence ID" value="KAI3426020.1"/>
    <property type="molecule type" value="Genomic_DNA"/>
</dbReference>